<dbReference type="GO" id="GO:0010468">
    <property type="term" value="P:regulation of gene expression"/>
    <property type="evidence" value="ECO:0007669"/>
    <property type="project" value="TreeGrafter"/>
</dbReference>
<evidence type="ECO:0000256" key="2">
    <source>
        <dbReference type="ARBA" id="ARBA00022723"/>
    </source>
</evidence>
<keyword evidence="6" id="KW-0539">Nucleus</keyword>
<dbReference type="OrthoDB" id="3437960at2759"/>
<comment type="subcellular location">
    <subcellularLocation>
        <location evidence="1">Nucleus</location>
    </subcellularLocation>
</comment>
<dbReference type="Proteomes" id="UP001150266">
    <property type="component" value="Unassembled WGS sequence"/>
</dbReference>
<feature type="domain" description="C2H2-type" evidence="8">
    <location>
        <begin position="255"/>
        <end position="282"/>
    </location>
</feature>
<dbReference type="PROSITE" id="PS50157">
    <property type="entry name" value="ZINC_FINGER_C2H2_2"/>
    <property type="match status" value="2"/>
</dbReference>
<keyword evidence="3" id="KW-0677">Repeat</keyword>
<sequence length="319" mass="35451">MYSGDTAYLDSRSSNWSVQYQTCSPQFAGEVDDDNSAYHYLADQQSTFANVPANINDGSNINVQMDMNIICNPSTDDTRVYPSTAFLYPSSDFAGRPDLHSDMKPTPRLNTQFDAIGHRHESISASLWSPSPSSGSIDIDLLYSRNQQYESPQSSTRSEYSFLNGLPNNDDGRHLSESYLDAIVHSDYNASACITISPQTLGASFGQESQLLDLLSDNDLGKESTTPPKAQVATERVLAASRKRRGQIKPGAKLLDCHLCGGTFTARHNLTNHINSHYGTRPYICIPQCGRAFGTNHVLKRHKKNCQEFITCQKRMFRC</sequence>
<dbReference type="Gene3D" id="3.30.160.60">
    <property type="entry name" value="Classic Zinc Finger"/>
    <property type="match status" value="2"/>
</dbReference>
<evidence type="ECO:0000256" key="7">
    <source>
        <dbReference type="PROSITE-ProRule" id="PRU00042"/>
    </source>
</evidence>
<dbReference type="GO" id="GO:0005634">
    <property type="term" value="C:nucleus"/>
    <property type="evidence" value="ECO:0007669"/>
    <property type="project" value="UniProtKB-SubCell"/>
</dbReference>
<keyword evidence="10" id="KW-1185">Reference proteome</keyword>
<evidence type="ECO:0000256" key="5">
    <source>
        <dbReference type="ARBA" id="ARBA00022833"/>
    </source>
</evidence>
<evidence type="ECO:0000256" key="6">
    <source>
        <dbReference type="ARBA" id="ARBA00023242"/>
    </source>
</evidence>
<evidence type="ECO:0000256" key="3">
    <source>
        <dbReference type="ARBA" id="ARBA00022737"/>
    </source>
</evidence>
<dbReference type="PANTHER" id="PTHR16515:SF49">
    <property type="entry name" value="GASTRULA ZINC FINGER PROTEIN XLCGF49.1-LIKE-RELATED"/>
    <property type="match status" value="1"/>
</dbReference>
<dbReference type="InterPro" id="IPR036236">
    <property type="entry name" value="Znf_C2H2_sf"/>
</dbReference>
<evidence type="ECO:0000313" key="9">
    <source>
        <dbReference type="EMBL" id="KAJ4479196.1"/>
    </source>
</evidence>
<evidence type="ECO:0000256" key="1">
    <source>
        <dbReference type="ARBA" id="ARBA00004123"/>
    </source>
</evidence>
<organism evidence="9 10">
    <name type="scientific">Lentinula aciculospora</name>
    <dbReference type="NCBI Taxonomy" id="153920"/>
    <lineage>
        <taxon>Eukaryota</taxon>
        <taxon>Fungi</taxon>
        <taxon>Dikarya</taxon>
        <taxon>Basidiomycota</taxon>
        <taxon>Agaricomycotina</taxon>
        <taxon>Agaricomycetes</taxon>
        <taxon>Agaricomycetidae</taxon>
        <taxon>Agaricales</taxon>
        <taxon>Marasmiineae</taxon>
        <taxon>Omphalotaceae</taxon>
        <taxon>Lentinula</taxon>
    </lineage>
</organism>
<keyword evidence="5" id="KW-0862">Zinc</keyword>
<dbReference type="InterPro" id="IPR013087">
    <property type="entry name" value="Znf_C2H2_type"/>
</dbReference>
<evidence type="ECO:0000259" key="8">
    <source>
        <dbReference type="PROSITE" id="PS50157"/>
    </source>
</evidence>
<proteinExistence type="predicted"/>
<reference evidence="9" key="1">
    <citation type="submission" date="2022-08" db="EMBL/GenBank/DDBJ databases">
        <title>A Global Phylogenomic Analysis of the Shiitake Genus Lentinula.</title>
        <authorList>
            <consortium name="DOE Joint Genome Institute"/>
            <person name="Sierra-Patev S."/>
            <person name="Min B."/>
            <person name="Naranjo-Ortiz M."/>
            <person name="Looney B."/>
            <person name="Konkel Z."/>
            <person name="Slot J.C."/>
            <person name="Sakamoto Y."/>
            <person name="Steenwyk J.L."/>
            <person name="Rokas A."/>
            <person name="Carro J."/>
            <person name="Camarero S."/>
            <person name="Ferreira P."/>
            <person name="Molpeceres G."/>
            <person name="Ruiz-Duenas F.J."/>
            <person name="Serrano A."/>
            <person name="Henrissat B."/>
            <person name="Drula E."/>
            <person name="Hughes K.W."/>
            <person name="Mata J.L."/>
            <person name="Ishikawa N.K."/>
            <person name="Vargas-Isla R."/>
            <person name="Ushijima S."/>
            <person name="Smith C.A."/>
            <person name="Ahrendt S."/>
            <person name="Andreopoulos W."/>
            <person name="He G."/>
            <person name="Labutti K."/>
            <person name="Lipzen A."/>
            <person name="Ng V."/>
            <person name="Riley R."/>
            <person name="Sandor L."/>
            <person name="Barry K."/>
            <person name="Martinez A.T."/>
            <person name="Xiao Y."/>
            <person name="Gibbons J.G."/>
            <person name="Terashima K."/>
            <person name="Grigoriev I.V."/>
            <person name="Hibbett D.S."/>
        </authorList>
    </citation>
    <scope>NUCLEOTIDE SEQUENCE</scope>
    <source>
        <strain evidence="9">JLM2183</strain>
    </source>
</reference>
<dbReference type="EMBL" id="JAOTPV010000008">
    <property type="protein sequence ID" value="KAJ4479196.1"/>
    <property type="molecule type" value="Genomic_DNA"/>
</dbReference>
<dbReference type="SUPFAM" id="SSF57667">
    <property type="entry name" value="beta-beta-alpha zinc fingers"/>
    <property type="match status" value="1"/>
</dbReference>
<evidence type="ECO:0000256" key="4">
    <source>
        <dbReference type="ARBA" id="ARBA00022771"/>
    </source>
</evidence>
<feature type="domain" description="C2H2-type" evidence="8">
    <location>
        <begin position="283"/>
        <end position="304"/>
    </location>
</feature>
<keyword evidence="4 7" id="KW-0863">Zinc-finger</keyword>
<dbReference type="AlphaFoldDB" id="A0A9W9DPC1"/>
<name>A0A9W9DPC1_9AGAR</name>
<dbReference type="GO" id="GO:0008270">
    <property type="term" value="F:zinc ion binding"/>
    <property type="evidence" value="ECO:0007669"/>
    <property type="project" value="UniProtKB-KW"/>
</dbReference>
<dbReference type="InterPro" id="IPR050331">
    <property type="entry name" value="Zinc_finger"/>
</dbReference>
<accession>A0A9W9DPC1</accession>
<dbReference type="PROSITE" id="PS00028">
    <property type="entry name" value="ZINC_FINGER_C2H2_1"/>
    <property type="match status" value="1"/>
</dbReference>
<dbReference type="Pfam" id="PF00096">
    <property type="entry name" value="zf-C2H2"/>
    <property type="match status" value="1"/>
</dbReference>
<evidence type="ECO:0000313" key="10">
    <source>
        <dbReference type="Proteomes" id="UP001150266"/>
    </source>
</evidence>
<comment type="caution">
    <text evidence="9">The sequence shown here is derived from an EMBL/GenBank/DDBJ whole genome shotgun (WGS) entry which is preliminary data.</text>
</comment>
<protein>
    <recommendedName>
        <fullName evidence="8">C2H2-type domain-containing protein</fullName>
    </recommendedName>
</protein>
<dbReference type="PANTHER" id="PTHR16515">
    <property type="entry name" value="PR DOMAIN ZINC FINGER PROTEIN"/>
    <property type="match status" value="1"/>
</dbReference>
<keyword evidence="2" id="KW-0479">Metal-binding</keyword>
<gene>
    <name evidence="9" type="ORF">J3R30DRAFT_2730982</name>
</gene>